<feature type="transmembrane region" description="Helical" evidence="1">
    <location>
        <begin position="12"/>
        <end position="34"/>
    </location>
</feature>
<feature type="transmembrane region" description="Helical" evidence="1">
    <location>
        <begin position="40"/>
        <end position="58"/>
    </location>
</feature>
<keyword evidence="1" id="KW-0472">Membrane</keyword>
<dbReference type="AlphaFoldDB" id="A0A0L1JSV2"/>
<evidence type="ECO:0000313" key="2">
    <source>
        <dbReference type="EMBL" id="KNG94830.1"/>
    </source>
</evidence>
<feature type="transmembrane region" description="Helical" evidence="1">
    <location>
        <begin position="79"/>
        <end position="96"/>
    </location>
</feature>
<protein>
    <submittedName>
        <fullName evidence="2">Uncharacterized protein</fullName>
    </submittedName>
</protein>
<comment type="caution">
    <text evidence="2">The sequence shown here is derived from an EMBL/GenBank/DDBJ whole genome shotgun (WGS) entry which is preliminary data.</text>
</comment>
<dbReference type="RefSeq" id="WP_050529818.1">
    <property type="nucleotide sequence ID" value="NZ_AQQZ01000002.1"/>
</dbReference>
<feature type="transmembrane region" description="Helical" evidence="1">
    <location>
        <begin position="141"/>
        <end position="161"/>
    </location>
</feature>
<proteinExistence type="predicted"/>
<dbReference type="EMBL" id="AQQZ01000002">
    <property type="protein sequence ID" value="KNG94830.1"/>
    <property type="molecule type" value="Genomic_DNA"/>
</dbReference>
<dbReference type="Proteomes" id="UP000036938">
    <property type="component" value="Unassembled WGS sequence"/>
</dbReference>
<organism evidence="2 3">
    <name type="scientific">Pseudaestuariivita atlantica</name>
    <dbReference type="NCBI Taxonomy" id="1317121"/>
    <lineage>
        <taxon>Bacteria</taxon>
        <taxon>Pseudomonadati</taxon>
        <taxon>Pseudomonadota</taxon>
        <taxon>Alphaproteobacteria</taxon>
        <taxon>Rhodobacterales</taxon>
        <taxon>Paracoccaceae</taxon>
        <taxon>Pseudaestuariivita</taxon>
    </lineage>
</organism>
<keyword evidence="1" id="KW-0812">Transmembrane</keyword>
<sequence>MEIVFDLWEKTPRLSLTVLYEAGLVLAVMSVLAASPGGGPLGIAPVGAALLLLAVLRYRDTATLARACAAGVRSRRWPVAYLVGFAAICVAASAPVAMAMHAALAAGLYAVAYLVALRGDEAELARLPCRWVRMRDHGQEGALFWAFWHLVFWVAMVLVAVQDAPVIYLVAVGVGAPLVTKLIDMTYLLKLWADDVAHR</sequence>
<evidence type="ECO:0000256" key="1">
    <source>
        <dbReference type="SAM" id="Phobius"/>
    </source>
</evidence>
<accession>A0A0L1JSV2</accession>
<keyword evidence="1" id="KW-1133">Transmembrane helix</keyword>
<evidence type="ECO:0000313" key="3">
    <source>
        <dbReference type="Proteomes" id="UP000036938"/>
    </source>
</evidence>
<keyword evidence="3" id="KW-1185">Reference proteome</keyword>
<dbReference type="STRING" id="1317121.ATO11_05445"/>
<gene>
    <name evidence="2" type="ORF">ATO11_05445</name>
</gene>
<name>A0A0L1JSV2_9RHOB</name>
<reference evidence="2 3" key="1">
    <citation type="journal article" date="2015" name="Int. J. Syst. Evol. Microbiol.">
        <title>Aestuariivita atlantica sp. nov., isolated from deep sea sediment of the Atlantic Ocean.</title>
        <authorList>
            <person name="Li G."/>
            <person name="Lai Q."/>
            <person name="Du Y."/>
            <person name="Liu X."/>
            <person name="Sun F."/>
            <person name="Shao Z."/>
        </authorList>
    </citation>
    <scope>NUCLEOTIDE SEQUENCE [LARGE SCALE GENOMIC DNA]</scope>
    <source>
        <strain evidence="2 3">22II-S11-z3</strain>
    </source>
</reference>
<feature type="transmembrane region" description="Helical" evidence="1">
    <location>
        <begin position="167"/>
        <end position="189"/>
    </location>
</feature>